<evidence type="ECO:0000256" key="2">
    <source>
        <dbReference type="ARBA" id="ARBA00005417"/>
    </source>
</evidence>
<dbReference type="InterPro" id="IPR011527">
    <property type="entry name" value="ABC1_TM_dom"/>
</dbReference>
<dbReference type="FunFam" id="3.40.50.300:FF:000218">
    <property type="entry name" value="Multidrug ABC transporter ATP-binding protein"/>
    <property type="match status" value="1"/>
</dbReference>
<evidence type="ECO:0000256" key="3">
    <source>
        <dbReference type="ARBA" id="ARBA00022692"/>
    </source>
</evidence>
<gene>
    <name evidence="11" type="ordered locus">KNP414_04661</name>
</gene>
<keyword evidence="4" id="KW-0547">Nucleotide-binding</keyword>
<comment type="subcellular location">
    <subcellularLocation>
        <location evidence="1">Cell membrane</location>
        <topology evidence="1">Multi-pass membrane protein</topology>
    </subcellularLocation>
</comment>
<feature type="transmembrane region" description="Helical" evidence="8">
    <location>
        <begin position="152"/>
        <end position="176"/>
    </location>
</feature>
<dbReference type="Pfam" id="PF00005">
    <property type="entry name" value="ABC_tran"/>
    <property type="match status" value="1"/>
</dbReference>
<dbReference type="Gene3D" id="3.40.50.300">
    <property type="entry name" value="P-loop containing nucleotide triphosphate hydrolases"/>
    <property type="match status" value="1"/>
</dbReference>
<dbReference type="SUPFAM" id="SSF52540">
    <property type="entry name" value="P-loop containing nucleoside triphosphate hydrolases"/>
    <property type="match status" value="1"/>
</dbReference>
<keyword evidence="7 8" id="KW-0472">Membrane</keyword>
<keyword evidence="3 8" id="KW-0812">Transmembrane</keyword>
<dbReference type="AlphaFoldDB" id="F8FDZ1"/>
<dbReference type="SUPFAM" id="SSF90123">
    <property type="entry name" value="ABC transporter transmembrane region"/>
    <property type="match status" value="1"/>
</dbReference>
<organism evidence="11 12">
    <name type="scientific">Paenibacillus mucilaginosus (strain KNP414)</name>
    <dbReference type="NCBI Taxonomy" id="1036673"/>
    <lineage>
        <taxon>Bacteria</taxon>
        <taxon>Bacillati</taxon>
        <taxon>Bacillota</taxon>
        <taxon>Bacilli</taxon>
        <taxon>Bacillales</taxon>
        <taxon>Paenibacillaceae</taxon>
        <taxon>Paenibacillus</taxon>
    </lineage>
</organism>
<sequence>MTKLKTFLAYYKPYKKVLFTDLACAALASACALAYPVLIGRMTSSAIRDEGIAVDLLLQLMGAFLLLMAVEYTANYYTDYAGHLMGARMEADMRSDLFRHVQRLSFAYHDRTPTGQLMSRTTHDLFNISELAHHGPEDAVISFVRILGSVAILWSINGTLALTILLILPFMFAYAYRYSLKVKDALKENSERIGEINAQLEDSLAGVRVAQAFTAEEMETAKFEAGNRLFLESRARSYRAEALFFNGLTSFMTMLTVAVVAAGALLISYERLLLTELLTFLLYIGTITDPVKRLVNFTQNLQNGAAGFERFLELLAVGPGIRDAPNARPLERVQGRVEFRCVCFRYDGDSEPVFRGLNLTVQPGETIALVGPSGAGKTTLCHLLPRFYEAAEGEIRIDGTDIRTVTLQSLRSSIGMVQQEVYLFAGTIRENILYGRPGASEEEVLEAARLANAHDFIAGMPEGYDTKVGQRGIRLSGGQRQRIAIARLFLKNPAILILDEATSALDNESERVVQLSLERLAEHRTTFVIAHRLSTIRRADRILVLTEQGIAEEGTHRELLDNGGVYAKLHDLQFS</sequence>
<dbReference type="GO" id="GO:0005524">
    <property type="term" value="F:ATP binding"/>
    <property type="evidence" value="ECO:0007669"/>
    <property type="project" value="UniProtKB-KW"/>
</dbReference>
<dbReference type="EMBL" id="CP002869">
    <property type="protein sequence ID" value="AEI43191.1"/>
    <property type="molecule type" value="Genomic_DNA"/>
</dbReference>
<reference evidence="11 12" key="2">
    <citation type="journal article" date="2013" name="Genome Announc.">
        <title>Genome Sequence of Growth-Improving Paenibacillus mucilaginosus Strain KNP414.</title>
        <authorList>
            <person name="Lu J.J."/>
            <person name="Wang J.F."/>
            <person name="Hu X.F."/>
        </authorList>
    </citation>
    <scope>NUCLEOTIDE SEQUENCE [LARGE SCALE GENOMIC DNA]</scope>
    <source>
        <strain evidence="11 12">KNP414</strain>
    </source>
</reference>
<dbReference type="GO" id="GO:0005886">
    <property type="term" value="C:plasma membrane"/>
    <property type="evidence" value="ECO:0007669"/>
    <property type="project" value="UniProtKB-SubCell"/>
</dbReference>
<evidence type="ECO:0000256" key="6">
    <source>
        <dbReference type="ARBA" id="ARBA00022989"/>
    </source>
</evidence>
<feature type="transmembrane region" description="Helical" evidence="8">
    <location>
        <begin position="17"/>
        <end position="39"/>
    </location>
</feature>
<dbReference type="Gene3D" id="1.20.1560.10">
    <property type="entry name" value="ABC transporter type 1, transmembrane domain"/>
    <property type="match status" value="1"/>
</dbReference>
<dbReference type="Proteomes" id="UP000006620">
    <property type="component" value="Chromosome"/>
</dbReference>
<keyword evidence="5" id="KW-0067">ATP-binding</keyword>
<evidence type="ECO:0000256" key="1">
    <source>
        <dbReference type="ARBA" id="ARBA00004651"/>
    </source>
</evidence>
<accession>F8FDZ1</accession>
<protein>
    <recommendedName>
        <fullName evidence="13">YwjA</fullName>
    </recommendedName>
</protein>
<dbReference type="RefSeq" id="WP_013918344.1">
    <property type="nucleotide sequence ID" value="NC_015690.1"/>
</dbReference>
<feature type="domain" description="ABC transmembrane type-1" evidence="10">
    <location>
        <begin position="22"/>
        <end position="303"/>
    </location>
</feature>
<evidence type="ECO:0000259" key="10">
    <source>
        <dbReference type="PROSITE" id="PS50929"/>
    </source>
</evidence>
<dbReference type="PROSITE" id="PS50893">
    <property type="entry name" value="ABC_TRANSPORTER_2"/>
    <property type="match status" value="1"/>
</dbReference>
<evidence type="ECO:0000313" key="11">
    <source>
        <dbReference type="EMBL" id="AEI43191.1"/>
    </source>
</evidence>
<dbReference type="CDD" id="cd18549">
    <property type="entry name" value="ABC_6TM_YwjA_like"/>
    <property type="match status" value="1"/>
</dbReference>
<dbReference type="PATRIC" id="fig|1036673.3.peg.4289"/>
<dbReference type="InterPro" id="IPR017871">
    <property type="entry name" value="ABC_transporter-like_CS"/>
</dbReference>
<dbReference type="InterPro" id="IPR039421">
    <property type="entry name" value="Type_1_exporter"/>
</dbReference>
<evidence type="ECO:0000313" key="12">
    <source>
        <dbReference type="Proteomes" id="UP000006620"/>
    </source>
</evidence>
<dbReference type="SMART" id="SM00382">
    <property type="entry name" value="AAA"/>
    <property type="match status" value="1"/>
</dbReference>
<dbReference type="KEGG" id="pms:KNP414_04661"/>
<dbReference type="InterPro" id="IPR027417">
    <property type="entry name" value="P-loop_NTPase"/>
</dbReference>
<dbReference type="Pfam" id="PF00664">
    <property type="entry name" value="ABC_membrane"/>
    <property type="match status" value="1"/>
</dbReference>
<feature type="transmembrane region" description="Helical" evidence="8">
    <location>
        <begin position="51"/>
        <end position="70"/>
    </location>
</feature>
<dbReference type="InterPro" id="IPR003593">
    <property type="entry name" value="AAA+_ATPase"/>
</dbReference>
<feature type="transmembrane region" description="Helical" evidence="8">
    <location>
        <begin position="243"/>
        <end position="267"/>
    </location>
</feature>
<evidence type="ECO:0008006" key="13">
    <source>
        <dbReference type="Google" id="ProtNLM"/>
    </source>
</evidence>
<keyword evidence="6 8" id="KW-1133">Transmembrane helix</keyword>
<dbReference type="PANTHER" id="PTHR43394:SF1">
    <property type="entry name" value="ATP-BINDING CASSETTE SUB-FAMILY B MEMBER 10, MITOCHONDRIAL"/>
    <property type="match status" value="1"/>
</dbReference>
<name>F8FDZ1_PAEMK</name>
<evidence type="ECO:0000259" key="9">
    <source>
        <dbReference type="PROSITE" id="PS50893"/>
    </source>
</evidence>
<comment type="similarity">
    <text evidence="2">Belongs to the ABC transporter superfamily.</text>
</comment>
<dbReference type="PROSITE" id="PS00211">
    <property type="entry name" value="ABC_TRANSPORTER_1"/>
    <property type="match status" value="1"/>
</dbReference>
<dbReference type="InterPro" id="IPR036640">
    <property type="entry name" value="ABC1_TM_sf"/>
</dbReference>
<reference evidence="12" key="1">
    <citation type="submission" date="2011-06" db="EMBL/GenBank/DDBJ databases">
        <title>Complete genome sequence of Paenibacillus mucilaginosus KNP414.</title>
        <authorList>
            <person name="Wang J."/>
            <person name="Hu S."/>
            <person name="Hu X."/>
            <person name="Zhang B."/>
            <person name="Dong D."/>
            <person name="Zhang S."/>
            <person name="Zhao K."/>
            <person name="Wu D."/>
        </authorList>
    </citation>
    <scope>NUCLEOTIDE SEQUENCE [LARGE SCALE GENOMIC DNA]</scope>
    <source>
        <strain evidence="12">KNP414</strain>
    </source>
</reference>
<dbReference type="GO" id="GO:0015421">
    <property type="term" value="F:ABC-type oligopeptide transporter activity"/>
    <property type="evidence" value="ECO:0007669"/>
    <property type="project" value="TreeGrafter"/>
</dbReference>
<proteinExistence type="inferred from homology"/>
<evidence type="ECO:0000256" key="5">
    <source>
        <dbReference type="ARBA" id="ARBA00022840"/>
    </source>
</evidence>
<dbReference type="PROSITE" id="PS50929">
    <property type="entry name" value="ABC_TM1F"/>
    <property type="match status" value="1"/>
</dbReference>
<evidence type="ECO:0000256" key="8">
    <source>
        <dbReference type="SAM" id="Phobius"/>
    </source>
</evidence>
<evidence type="ECO:0000256" key="4">
    <source>
        <dbReference type="ARBA" id="ARBA00022741"/>
    </source>
</evidence>
<dbReference type="HOGENOM" id="CLU_000604_84_3_9"/>
<feature type="domain" description="ABC transporter" evidence="9">
    <location>
        <begin position="337"/>
        <end position="572"/>
    </location>
</feature>
<evidence type="ECO:0000256" key="7">
    <source>
        <dbReference type="ARBA" id="ARBA00023136"/>
    </source>
</evidence>
<dbReference type="InterPro" id="IPR003439">
    <property type="entry name" value="ABC_transporter-like_ATP-bd"/>
</dbReference>
<dbReference type="GO" id="GO:0016887">
    <property type="term" value="F:ATP hydrolysis activity"/>
    <property type="evidence" value="ECO:0007669"/>
    <property type="project" value="InterPro"/>
</dbReference>
<dbReference type="CDD" id="cd03251">
    <property type="entry name" value="ABCC_MsbA"/>
    <property type="match status" value="1"/>
</dbReference>
<dbReference type="PANTHER" id="PTHR43394">
    <property type="entry name" value="ATP-DEPENDENT PERMEASE MDL1, MITOCHONDRIAL"/>
    <property type="match status" value="1"/>
</dbReference>